<proteinExistence type="predicted"/>
<dbReference type="SUPFAM" id="SSF56112">
    <property type="entry name" value="Protein kinase-like (PK-like)"/>
    <property type="match status" value="1"/>
</dbReference>
<dbReference type="PANTHER" id="PTHR40086:SF1">
    <property type="entry name" value="CELL CYCLE REGULATOR CCRZ"/>
    <property type="match status" value="1"/>
</dbReference>
<reference evidence="2 3" key="1">
    <citation type="submission" date="2016-11" db="EMBL/GenBank/DDBJ databases">
        <authorList>
            <person name="Jaros S."/>
            <person name="Januszkiewicz K."/>
            <person name="Wedrychowicz H."/>
        </authorList>
    </citation>
    <scope>NUCLEOTIDE SEQUENCE [LARGE SCALE GENOMIC DNA]</scope>
    <source>
        <strain evidence="2 3">DSM 15692</strain>
    </source>
</reference>
<evidence type="ECO:0000259" key="1">
    <source>
        <dbReference type="Pfam" id="PF01636"/>
    </source>
</evidence>
<organism evidence="2 3">
    <name type="scientific">Atopostipes suicloacalis DSM 15692</name>
    <dbReference type="NCBI Taxonomy" id="1121025"/>
    <lineage>
        <taxon>Bacteria</taxon>
        <taxon>Bacillati</taxon>
        <taxon>Bacillota</taxon>
        <taxon>Bacilli</taxon>
        <taxon>Lactobacillales</taxon>
        <taxon>Carnobacteriaceae</taxon>
        <taxon>Atopostipes</taxon>
    </lineage>
</organism>
<evidence type="ECO:0000313" key="3">
    <source>
        <dbReference type="Proteomes" id="UP000184128"/>
    </source>
</evidence>
<dbReference type="EMBL" id="FQUF01000020">
    <property type="protein sequence ID" value="SHE91022.1"/>
    <property type="molecule type" value="Genomic_DNA"/>
</dbReference>
<dbReference type="InterPro" id="IPR002575">
    <property type="entry name" value="Aminoglycoside_PTrfase"/>
</dbReference>
<dbReference type="GO" id="GO:0016301">
    <property type="term" value="F:kinase activity"/>
    <property type="evidence" value="ECO:0007669"/>
    <property type="project" value="UniProtKB-KW"/>
</dbReference>
<dbReference type="InterPro" id="IPR011009">
    <property type="entry name" value="Kinase-like_dom_sf"/>
</dbReference>
<dbReference type="OrthoDB" id="3171511at2"/>
<dbReference type="Proteomes" id="UP000184128">
    <property type="component" value="Unassembled WGS sequence"/>
</dbReference>
<evidence type="ECO:0000313" key="2">
    <source>
        <dbReference type="EMBL" id="SHE91022.1"/>
    </source>
</evidence>
<protein>
    <submittedName>
        <fullName evidence="2">Thiamine kinase</fullName>
    </submittedName>
</protein>
<keyword evidence="2" id="KW-0808">Transferase</keyword>
<dbReference type="AlphaFoldDB" id="A0A1M4XCQ5"/>
<name>A0A1M4XCQ5_9LACT</name>
<dbReference type="PANTHER" id="PTHR40086">
    <property type="entry name" value="PHOSPHOTRANSFERASE YTMP-RELATED"/>
    <property type="match status" value="1"/>
</dbReference>
<gene>
    <name evidence="2" type="ORF">SAMN02745249_01411</name>
</gene>
<dbReference type="RefSeq" id="WP_073298161.1">
    <property type="nucleotide sequence ID" value="NZ_FQUF01000020.1"/>
</dbReference>
<keyword evidence="3" id="KW-1185">Reference proteome</keyword>
<dbReference type="Gene3D" id="3.90.1200.10">
    <property type="match status" value="1"/>
</dbReference>
<feature type="domain" description="Aminoglycoside phosphotransferase" evidence="1">
    <location>
        <begin position="41"/>
        <end position="209"/>
    </location>
</feature>
<dbReference type="Pfam" id="PF01636">
    <property type="entry name" value="APH"/>
    <property type="match status" value="1"/>
</dbReference>
<accession>A0A1M4XCQ5</accession>
<sequence>MEIERESGWNLHPIGGETGQAYMGIRDEEKVFLKKNSSPFLAALSLEGITPRLMWTKRTGNGDVLTAQEWCNGRTLEESEMTSSNIADILIKIHQSDTLKRLLKRVGGEEVSAVDLLMEYEMNLSIDLENHPVLQEAYKFLLGSLPLGYTQEDIRVCHADISNDNMLLSDDGELYIVDWDTAVLTDYLFDIGQLFARYIDRNDWEKWATKNNLNYTENEKNRILWYAIINLLLDIKYAYRKARYSKMNELILKLNSWLETQP</sequence>
<keyword evidence="2" id="KW-0418">Kinase</keyword>
<dbReference type="InterPro" id="IPR052077">
    <property type="entry name" value="CcrZ_PhaseVar_Mediator"/>
</dbReference>
<dbReference type="STRING" id="1121025.SAMN02745249_01411"/>